<name>A0ABR7GP79_9FIRM</name>
<evidence type="ECO:0000313" key="1">
    <source>
        <dbReference type="EMBL" id="MBC5696104.1"/>
    </source>
</evidence>
<keyword evidence="2" id="KW-1185">Reference proteome</keyword>
<gene>
    <name evidence="1" type="ORF">H8S02_09120</name>
</gene>
<dbReference type="Proteomes" id="UP000641741">
    <property type="component" value="Unassembled WGS sequence"/>
</dbReference>
<organism evidence="1 2">
    <name type="scientific">Agathobaculum hominis</name>
    <dbReference type="NCBI Taxonomy" id="2763014"/>
    <lineage>
        <taxon>Bacteria</taxon>
        <taxon>Bacillati</taxon>
        <taxon>Bacillota</taxon>
        <taxon>Clostridia</taxon>
        <taxon>Eubacteriales</taxon>
        <taxon>Butyricicoccaceae</taxon>
        <taxon>Agathobaculum</taxon>
    </lineage>
</organism>
<protein>
    <recommendedName>
        <fullName evidence="3">HTH cro/C1-type domain-containing protein</fullName>
    </recommendedName>
</protein>
<accession>A0ABR7GP79</accession>
<sequence>MTDAEIKRQVNRIKENKAKADANQQSWRDILRGYIYRAEWGQKDFIEQTSLSKTVYRRLMGKEEKKIDLKSLVAISLALKIPSDKAQEIIYGCGYSFDNSMIHFYYHTFIEECWDFDDANVVLYAGTGESFGKK</sequence>
<proteinExistence type="predicted"/>
<evidence type="ECO:0008006" key="3">
    <source>
        <dbReference type="Google" id="ProtNLM"/>
    </source>
</evidence>
<dbReference type="EMBL" id="JACOPK010000008">
    <property type="protein sequence ID" value="MBC5696104.1"/>
    <property type="molecule type" value="Genomic_DNA"/>
</dbReference>
<reference evidence="1 2" key="1">
    <citation type="submission" date="2020-08" db="EMBL/GenBank/DDBJ databases">
        <title>Genome public.</title>
        <authorList>
            <person name="Liu C."/>
            <person name="Sun Q."/>
        </authorList>
    </citation>
    <scope>NUCLEOTIDE SEQUENCE [LARGE SCALE GENOMIC DNA]</scope>
    <source>
        <strain evidence="1 2">M2</strain>
    </source>
</reference>
<dbReference type="RefSeq" id="WP_186970264.1">
    <property type="nucleotide sequence ID" value="NZ_JACOPK010000008.1"/>
</dbReference>
<evidence type="ECO:0000313" key="2">
    <source>
        <dbReference type="Proteomes" id="UP000641741"/>
    </source>
</evidence>
<comment type="caution">
    <text evidence="1">The sequence shown here is derived from an EMBL/GenBank/DDBJ whole genome shotgun (WGS) entry which is preliminary data.</text>
</comment>